<dbReference type="AlphaFoldDB" id="A0AAV0VU49"/>
<sequence length="834" mass="95742">MSTNRKRLSGDQYKKIAKLKSEKLHNVLNKTHKLTDFFKNPASTSDSCSSNSSTNTIDIPKKTDAQVSETTISLSVEVDNIEPEDSCGSNGLTNMIVNEIIFETDPVKWVINDEFRDYVAKNGFNQNMTNGFINSKRVYCDKTRYLTNIMFNRRLINGEIIVRSWLVYSPSLGVVFCGPCRIFQTSLETQLVTEGFNDWKNAISRFSYHENSKEHRDAIINLKHRGNVLGRIDYSLIKQLDTEIEYWRNVLKRVVETIKSLASRGLPFRGHDSCFGSVHNGNYLMSLELIAKFDPFLADHIVRFGNKGSGSTSYLSHVVCDEFILLMMKKLKHNIVKELKISKYFSISIDSTPDISHVDKLSFMVRYVLETGLPVERFLCFVSNPGHKALDLTNAITNTLKSHDIDISDCRGQSYDNASNMSGQYSGVQARIKEINPLVYYVPCSAHSLNLVGISSAESCSQASMFFGFIQQLYNFFSASTHRWSILQLNMKHNANTIKSLSNTRWSARADACRALYNSWDEIINALVTIKDDIFEKCATRNESNGLYNQMQKLETSFMVIFWNYILERFNASNKQLQCVEIGNDKVSQIYTSLINLVQKTRDNFNEYETKAKKISKITEYNVDITRQKKKKIHFDEKAEQTELSGGDKFRVETFYLIIDKITNELEKRHQSYKTFCDLFEVLLKITSLNSLKIVESAEKLQKMYPNDLDNTFSSECLHLQSYLLNSNIDIDINILTPITLCQYLREKSLHIEIFPNVDTALRIFISVPVSNCTTERSFSCLKRVKNYLRSTQNDEKLNSLALFSIENEMLKELNCEDLIDAFAKTKCRRKPIV</sequence>
<proteinExistence type="predicted"/>
<dbReference type="InterPro" id="IPR012337">
    <property type="entry name" value="RNaseH-like_sf"/>
</dbReference>
<accession>A0AAV0VU49</accession>
<dbReference type="InterPro" id="IPR006580">
    <property type="entry name" value="Znf_TTF"/>
</dbReference>
<dbReference type="InterPro" id="IPR008906">
    <property type="entry name" value="HATC_C_dom"/>
</dbReference>
<dbReference type="Pfam" id="PF05699">
    <property type="entry name" value="Dimer_Tnp_hAT"/>
    <property type="match status" value="1"/>
</dbReference>
<dbReference type="EMBL" id="CARXXK010000001">
    <property type="protein sequence ID" value="CAI6347155.1"/>
    <property type="molecule type" value="Genomic_DNA"/>
</dbReference>
<organism evidence="2 3">
    <name type="scientific">Macrosiphum euphorbiae</name>
    <name type="common">potato aphid</name>
    <dbReference type="NCBI Taxonomy" id="13131"/>
    <lineage>
        <taxon>Eukaryota</taxon>
        <taxon>Metazoa</taxon>
        <taxon>Ecdysozoa</taxon>
        <taxon>Arthropoda</taxon>
        <taxon>Hexapoda</taxon>
        <taxon>Insecta</taxon>
        <taxon>Pterygota</taxon>
        <taxon>Neoptera</taxon>
        <taxon>Paraneoptera</taxon>
        <taxon>Hemiptera</taxon>
        <taxon>Sternorrhyncha</taxon>
        <taxon>Aphidomorpha</taxon>
        <taxon>Aphidoidea</taxon>
        <taxon>Aphididae</taxon>
        <taxon>Macrosiphini</taxon>
        <taxon>Macrosiphum</taxon>
    </lineage>
</organism>
<evidence type="ECO:0000313" key="2">
    <source>
        <dbReference type="EMBL" id="CAI6347155.1"/>
    </source>
</evidence>
<feature type="domain" description="TTF-type" evidence="1">
    <location>
        <begin position="150"/>
        <end position="234"/>
    </location>
</feature>
<dbReference type="PANTHER" id="PTHR45749:SF23">
    <property type="entry name" value="ZINC FINGER MYM-TYPE PROTEIN 1-LIKE"/>
    <property type="match status" value="1"/>
</dbReference>
<evidence type="ECO:0000259" key="1">
    <source>
        <dbReference type="SMART" id="SM00597"/>
    </source>
</evidence>
<dbReference type="InterPro" id="IPR025398">
    <property type="entry name" value="DUF4371"/>
</dbReference>
<name>A0AAV0VU49_9HEMI</name>
<dbReference type="SMART" id="SM00597">
    <property type="entry name" value="ZnF_TTF"/>
    <property type="match status" value="1"/>
</dbReference>
<reference evidence="2 3" key="1">
    <citation type="submission" date="2023-01" db="EMBL/GenBank/DDBJ databases">
        <authorList>
            <person name="Whitehead M."/>
        </authorList>
    </citation>
    <scope>NUCLEOTIDE SEQUENCE [LARGE SCALE GENOMIC DNA]</scope>
</reference>
<dbReference type="Pfam" id="PF14291">
    <property type="entry name" value="DUF4371"/>
    <property type="match status" value="1"/>
</dbReference>
<comment type="caution">
    <text evidence="2">The sequence shown here is derived from an EMBL/GenBank/DDBJ whole genome shotgun (WGS) entry which is preliminary data.</text>
</comment>
<dbReference type="PANTHER" id="PTHR45749">
    <property type="match status" value="1"/>
</dbReference>
<gene>
    <name evidence="2" type="ORF">MEUPH1_LOCUS3974</name>
</gene>
<dbReference type="Proteomes" id="UP001160148">
    <property type="component" value="Unassembled WGS sequence"/>
</dbReference>
<dbReference type="SUPFAM" id="SSF53098">
    <property type="entry name" value="Ribonuclease H-like"/>
    <property type="match status" value="1"/>
</dbReference>
<keyword evidence="3" id="KW-1185">Reference proteome</keyword>
<dbReference type="GO" id="GO:0046983">
    <property type="term" value="F:protein dimerization activity"/>
    <property type="evidence" value="ECO:0007669"/>
    <property type="project" value="InterPro"/>
</dbReference>
<protein>
    <recommendedName>
        <fullName evidence="1">TTF-type domain-containing protein</fullName>
    </recommendedName>
</protein>
<evidence type="ECO:0000313" key="3">
    <source>
        <dbReference type="Proteomes" id="UP001160148"/>
    </source>
</evidence>